<dbReference type="EMBL" id="MSAG01000012">
    <property type="protein sequence ID" value="PUX23692.1"/>
    <property type="molecule type" value="Genomic_DNA"/>
</dbReference>
<dbReference type="AlphaFoldDB" id="A0A2T7B711"/>
<organism evidence="1">
    <name type="scientific">Cronobacter turicensis</name>
    <dbReference type="NCBI Taxonomy" id="413502"/>
    <lineage>
        <taxon>Bacteria</taxon>
        <taxon>Pseudomonadati</taxon>
        <taxon>Pseudomonadota</taxon>
        <taxon>Gammaproteobacteria</taxon>
        <taxon>Enterobacterales</taxon>
        <taxon>Enterobacteriaceae</taxon>
        <taxon>Cronobacter</taxon>
    </lineage>
</organism>
<comment type="caution">
    <text evidence="1">The sequence shown here is derived from an EMBL/GenBank/DDBJ whole genome shotgun (WGS) entry which is preliminary data.</text>
</comment>
<name>A0A2T7B711_9ENTR</name>
<proteinExistence type="predicted"/>
<gene>
    <name evidence="1" type="ORF">BS411_07155</name>
</gene>
<reference evidence="1" key="1">
    <citation type="submission" date="2016-12" db="EMBL/GenBank/DDBJ databases">
        <title>Analysis of the Molecular Diversity Among Cronobacter Species Isolated from Filth Flies Using a Pan Genomic DNA Microarray.</title>
        <authorList>
            <person name="Pava-Ripoll M."/>
            <person name="Tall B."/>
            <person name="Farber J."/>
            <person name="Fanning S."/>
            <person name="Lehner A."/>
            <person name="Stephan R."/>
            <person name="Pagotto F."/>
            <person name="Iverson C."/>
            <person name="Ziobro G."/>
            <person name="Miller A."/>
            <person name="Pearson R."/>
            <person name="Yan Q."/>
            <person name="Kim M."/>
            <person name="Jeong S."/>
            <person name="Park J."/>
            <person name="Jun S."/>
            <person name="Choi H."/>
            <person name="Chung T."/>
            <person name="Yoo Y."/>
            <person name="Park E."/>
            <person name="Hwang S."/>
            <person name="Lee B."/>
            <person name="Sathyamoorthy V."/>
            <person name="Carter L."/>
            <person name="Mammel M."/>
            <person name="Jackson S."/>
            <person name="Kothary M."/>
            <person name="Patel I."/>
            <person name="Grim C."/>
            <person name="Gopinath G."/>
            <person name="Gangiredla J."/>
            <person name="Chase H."/>
        </authorList>
    </citation>
    <scope>NUCLEOTIDE SEQUENCE [LARGE SCALE GENOMIC DNA]</scope>
    <source>
        <strain evidence="1">MOD1-Sh41s</strain>
    </source>
</reference>
<sequence length="62" mass="6902">MKPGADADPGGNANVILRLNLSPNGGVNHKASWAIRLAYDQKSFYTPQHETLPERFQARPKR</sequence>
<protein>
    <submittedName>
        <fullName evidence="1">Uncharacterized protein</fullName>
    </submittedName>
</protein>
<accession>A0A2T7B711</accession>
<evidence type="ECO:0000313" key="1">
    <source>
        <dbReference type="EMBL" id="PUX23692.1"/>
    </source>
</evidence>